<comment type="caution">
    <text evidence="1">The sequence shown here is derived from an EMBL/GenBank/DDBJ whole genome shotgun (WGS) entry which is preliminary data.</text>
</comment>
<name>X1GAL4_9ZZZZ</name>
<reference evidence="1" key="1">
    <citation type="journal article" date="2014" name="Front. Microbiol.">
        <title>High frequency of phylogenetically diverse reductive dehalogenase-homologous genes in deep subseafloor sedimentary metagenomes.</title>
        <authorList>
            <person name="Kawai M."/>
            <person name="Futagami T."/>
            <person name="Toyoda A."/>
            <person name="Takaki Y."/>
            <person name="Nishi S."/>
            <person name="Hori S."/>
            <person name="Arai W."/>
            <person name="Tsubouchi T."/>
            <person name="Morono Y."/>
            <person name="Uchiyama I."/>
            <person name="Ito T."/>
            <person name="Fujiyama A."/>
            <person name="Inagaki F."/>
            <person name="Takami H."/>
        </authorList>
    </citation>
    <scope>NUCLEOTIDE SEQUENCE</scope>
    <source>
        <strain evidence="1">Expedition CK06-06</strain>
    </source>
</reference>
<accession>X1GAL4</accession>
<feature type="non-terminal residue" evidence="1">
    <location>
        <position position="1"/>
    </location>
</feature>
<dbReference type="EMBL" id="BARU01016986">
    <property type="protein sequence ID" value="GAH54941.1"/>
    <property type="molecule type" value="Genomic_DNA"/>
</dbReference>
<dbReference type="AlphaFoldDB" id="X1GAL4"/>
<proteinExistence type="predicted"/>
<dbReference type="Gene3D" id="3.10.310.10">
    <property type="entry name" value="Diaminopimelate Epimerase, Chain A, domain 1"/>
    <property type="match status" value="1"/>
</dbReference>
<organism evidence="1">
    <name type="scientific">marine sediment metagenome</name>
    <dbReference type="NCBI Taxonomy" id="412755"/>
    <lineage>
        <taxon>unclassified sequences</taxon>
        <taxon>metagenomes</taxon>
        <taxon>ecological metagenomes</taxon>
    </lineage>
</organism>
<protein>
    <submittedName>
        <fullName evidence="1">Uncharacterized protein</fullName>
    </submittedName>
</protein>
<gene>
    <name evidence="1" type="ORF">S03H2_28197</name>
</gene>
<evidence type="ECO:0000313" key="1">
    <source>
        <dbReference type="EMBL" id="GAH54941.1"/>
    </source>
</evidence>
<sequence length="78" mass="8772">GKLAKIQVGMGKPKFGAKDIPLVIEPKEGNLVDIKSMLSYSITIENKELLLNFVSMGNPHAIYFWQYPVSDFPLLYKS</sequence>